<reference evidence="3 4" key="1">
    <citation type="submission" date="2017-07" db="EMBL/GenBank/DDBJ databases">
        <title>The genome sequence of Paludifilum halophilum highlights mechanisms for microbial adaptation to high salt environemnts.</title>
        <authorList>
            <person name="Belbahri L."/>
        </authorList>
    </citation>
    <scope>NUCLEOTIDE SEQUENCE [LARGE SCALE GENOMIC DNA]</scope>
    <source>
        <strain evidence="3 4">DSM 102817</strain>
    </source>
</reference>
<dbReference type="EMBL" id="NOWF01000005">
    <property type="protein sequence ID" value="OYD07836.1"/>
    <property type="molecule type" value="Genomic_DNA"/>
</dbReference>
<evidence type="ECO:0000256" key="2">
    <source>
        <dbReference type="ARBA" id="ARBA00022679"/>
    </source>
</evidence>
<dbReference type="PANTHER" id="PTHR12049:SF7">
    <property type="entry name" value="PROTEIN ARGININE METHYLTRANSFERASE NDUFAF7, MITOCHONDRIAL"/>
    <property type="match status" value="1"/>
</dbReference>
<dbReference type="PANTHER" id="PTHR12049">
    <property type="entry name" value="PROTEIN ARGININE METHYLTRANSFERASE NDUFAF7, MITOCHONDRIAL"/>
    <property type="match status" value="1"/>
</dbReference>
<evidence type="ECO:0000256" key="1">
    <source>
        <dbReference type="ARBA" id="ARBA00022603"/>
    </source>
</evidence>
<keyword evidence="2" id="KW-0808">Transferase</keyword>
<dbReference type="OrthoDB" id="9794208at2"/>
<evidence type="ECO:0008006" key="5">
    <source>
        <dbReference type="Google" id="ProtNLM"/>
    </source>
</evidence>
<dbReference type="InterPro" id="IPR029063">
    <property type="entry name" value="SAM-dependent_MTases_sf"/>
</dbReference>
<proteinExistence type="predicted"/>
<accession>A0A235B6A5</accession>
<dbReference type="Proteomes" id="UP000215459">
    <property type="component" value="Unassembled WGS sequence"/>
</dbReference>
<comment type="caution">
    <text evidence="3">The sequence shown here is derived from an EMBL/GenBank/DDBJ whole genome shotgun (WGS) entry which is preliminary data.</text>
</comment>
<dbReference type="GO" id="GO:0035243">
    <property type="term" value="F:protein-arginine omega-N symmetric methyltransferase activity"/>
    <property type="evidence" value="ECO:0007669"/>
    <property type="project" value="TreeGrafter"/>
</dbReference>
<sequence length="379" mass="43884">MMNPLIRYMVDEMDAAPEKAIPFRRYMELALYHPRWGYYRRERPKVGRKGDFYTSPYVGDTFGFSIGRVISDMQKVFPPEKPWSVVEMGAGEGRLAEQILHFLHGQGVDPHRFCYYLMETSPYHREIQRSRLTGCSLPIDWIDRWDEIPRGTPSILISNELVDALPVHRVRMDENGELSEIYVGWDEIEERLTEREGPLTRSSLSDYFSEMGWRLEKGATAEVNLEAESWIKELADWLDIGFVLTVDYGGTVEELSLPARREGTLRGYRDHRLCTDIYQRPGETDLTSHVNFTALQRWGREAGLHNLLYTTQPRFLIQAGILEELTSHENPDPFSSEARRNRHIRQLIEPGGMGDAFRVLIQSKGVENPSLRVLEELSF</sequence>
<protein>
    <recommendedName>
        <fullName evidence="5">SAM-dependent methyltransferase</fullName>
    </recommendedName>
</protein>
<name>A0A235B6A5_9BACL</name>
<dbReference type="Pfam" id="PF02636">
    <property type="entry name" value="Methyltransf_28"/>
    <property type="match status" value="1"/>
</dbReference>
<evidence type="ECO:0000313" key="3">
    <source>
        <dbReference type="EMBL" id="OYD07836.1"/>
    </source>
</evidence>
<organism evidence="3 4">
    <name type="scientific">Paludifilum halophilum</name>
    <dbReference type="NCBI Taxonomy" id="1642702"/>
    <lineage>
        <taxon>Bacteria</taxon>
        <taxon>Bacillati</taxon>
        <taxon>Bacillota</taxon>
        <taxon>Bacilli</taxon>
        <taxon>Bacillales</taxon>
        <taxon>Thermoactinomycetaceae</taxon>
        <taxon>Paludifilum</taxon>
    </lineage>
</organism>
<dbReference type="GO" id="GO:0032259">
    <property type="term" value="P:methylation"/>
    <property type="evidence" value="ECO:0007669"/>
    <property type="project" value="UniProtKB-KW"/>
</dbReference>
<dbReference type="InterPro" id="IPR038375">
    <property type="entry name" value="NDUFAF7_sf"/>
</dbReference>
<dbReference type="Gene3D" id="3.40.50.12710">
    <property type="match status" value="1"/>
</dbReference>
<evidence type="ECO:0000313" key="4">
    <source>
        <dbReference type="Proteomes" id="UP000215459"/>
    </source>
</evidence>
<dbReference type="SUPFAM" id="SSF53335">
    <property type="entry name" value="S-adenosyl-L-methionine-dependent methyltransferases"/>
    <property type="match status" value="1"/>
</dbReference>
<keyword evidence="4" id="KW-1185">Reference proteome</keyword>
<gene>
    <name evidence="3" type="ORF">CHM34_10310</name>
</gene>
<dbReference type="AlphaFoldDB" id="A0A235B6A5"/>
<dbReference type="InterPro" id="IPR003788">
    <property type="entry name" value="NDUFAF7"/>
</dbReference>
<keyword evidence="1" id="KW-0489">Methyltransferase</keyword>